<dbReference type="RefSeq" id="XP_018638086.1">
    <property type="nucleotide sequence ID" value="XM_018779375.1"/>
</dbReference>
<organism evidence="2 3">
    <name type="scientific">Toxoplasma gondii (strain ATCC 50611 / Me49)</name>
    <dbReference type="NCBI Taxonomy" id="508771"/>
    <lineage>
        <taxon>Eukaryota</taxon>
        <taxon>Sar</taxon>
        <taxon>Alveolata</taxon>
        <taxon>Apicomplexa</taxon>
        <taxon>Conoidasida</taxon>
        <taxon>Coccidia</taxon>
        <taxon>Eucoccidiorida</taxon>
        <taxon>Eimeriorina</taxon>
        <taxon>Sarcocystidae</taxon>
        <taxon>Toxoplasma</taxon>
    </lineage>
</organism>
<protein>
    <recommendedName>
        <fullName evidence="4">Secreted protein</fullName>
    </recommendedName>
</protein>
<evidence type="ECO:0008006" key="4">
    <source>
        <dbReference type="Google" id="ProtNLM"/>
    </source>
</evidence>
<evidence type="ECO:0000256" key="1">
    <source>
        <dbReference type="SAM" id="SignalP"/>
    </source>
</evidence>
<proteinExistence type="predicted"/>
<dbReference type="KEGG" id="tgo:TGME49_206910"/>
<feature type="signal peptide" evidence="1">
    <location>
        <begin position="1"/>
        <end position="25"/>
    </location>
</feature>
<feature type="chain" id="PRO_5004552276" description="Secreted protein" evidence="1">
    <location>
        <begin position="26"/>
        <end position="98"/>
    </location>
</feature>
<evidence type="ECO:0000313" key="3">
    <source>
        <dbReference type="Proteomes" id="UP000001529"/>
    </source>
</evidence>
<gene>
    <name evidence="2" type="ORF">TGME49_206910</name>
</gene>
<keyword evidence="1" id="KW-0732">Signal</keyword>
<dbReference type="EMBL" id="KE138818">
    <property type="protein sequence ID" value="EPT31619.1"/>
    <property type="molecule type" value="Genomic_DNA"/>
</dbReference>
<accession>S8GSP8</accession>
<evidence type="ECO:0000313" key="2">
    <source>
        <dbReference type="EMBL" id="EPT31619.1"/>
    </source>
</evidence>
<dbReference type="VEuPathDB" id="ToxoDB:TGME49_206910"/>
<reference evidence="2" key="1">
    <citation type="submission" date="2013-04" db="EMBL/GenBank/DDBJ databases">
        <authorList>
            <person name="Sibley D."/>
            <person name="Venepally P."/>
            <person name="Karamycheva S."/>
            <person name="Hadjithomas M."/>
            <person name="Khan A."/>
            <person name="Brunk B."/>
            <person name="Roos D."/>
            <person name="Caler E."/>
            <person name="Lorenzi H."/>
        </authorList>
    </citation>
    <scope>NUCLEOTIDE SEQUENCE [LARGE SCALE GENOMIC DNA]</scope>
    <source>
        <strain evidence="2">ME49</strain>
    </source>
</reference>
<dbReference type="EMBL" id="CM002038">
    <property type="protein sequence ID" value="EPT31619.1"/>
    <property type="molecule type" value="Genomic_DNA"/>
</dbReference>
<dbReference type="Proteomes" id="UP000001529">
    <property type="component" value="Chromosome IV"/>
</dbReference>
<keyword evidence="3" id="KW-1185">Reference proteome</keyword>
<dbReference type="AlphaFoldDB" id="S8GSP8"/>
<name>S8GSP8_TOXGM</name>
<sequence length="98" mass="10844">MGARGHAWVGCCLQILLCCVVPECGRIIFCLALSVGGHEFRFNYGEGDHCLDAHAICLRVPPEILEVHDIEDHEVLKVRSIYARVTDIGHSERGANCQ</sequence>
<dbReference type="GeneID" id="7898651"/>